<dbReference type="Pfam" id="PF11181">
    <property type="entry name" value="YflT"/>
    <property type="match status" value="1"/>
</dbReference>
<organism evidence="4 5">
    <name type="scientific">Agromyces soli</name>
    <dbReference type="NCBI Taxonomy" id="659012"/>
    <lineage>
        <taxon>Bacteria</taxon>
        <taxon>Bacillati</taxon>
        <taxon>Actinomycetota</taxon>
        <taxon>Actinomycetes</taxon>
        <taxon>Micrococcales</taxon>
        <taxon>Microbacteriaceae</taxon>
        <taxon>Agromyces</taxon>
    </lineage>
</organism>
<feature type="region of interest" description="Disordered" evidence="1">
    <location>
        <begin position="172"/>
        <end position="278"/>
    </location>
</feature>
<keyword evidence="2" id="KW-0812">Transmembrane</keyword>
<dbReference type="EMBL" id="CP094533">
    <property type="protein sequence ID" value="UOE24982.1"/>
    <property type="molecule type" value="Genomic_DNA"/>
</dbReference>
<accession>A0ABY4ARE3</accession>
<keyword evidence="2" id="KW-0472">Membrane</keyword>
<feature type="compositionally biased region" description="Basic and acidic residues" evidence="1">
    <location>
        <begin position="225"/>
        <end position="236"/>
    </location>
</feature>
<dbReference type="Proteomes" id="UP000831304">
    <property type="component" value="Chromosome"/>
</dbReference>
<dbReference type="RefSeq" id="WP_243567894.1">
    <property type="nucleotide sequence ID" value="NZ_BAAARD010000008.1"/>
</dbReference>
<evidence type="ECO:0000256" key="1">
    <source>
        <dbReference type="SAM" id="MobiDB-lite"/>
    </source>
</evidence>
<proteinExistence type="predicted"/>
<feature type="transmembrane region" description="Helical" evidence="2">
    <location>
        <begin position="72"/>
        <end position="95"/>
    </location>
</feature>
<feature type="domain" description="General stress protein 17M-like" evidence="3">
    <location>
        <begin position="23"/>
        <end position="109"/>
    </location>
</feature>
<evidence type="ECO:0000313" key="4">
    <source>
        <dbReference type="EMBL" id="UOE24982.1"/>
    </source>
</evidence>
<name>A0ABY4ARE3_9MICO</name>
<keyword evidence="2" id="KW-1133">Transmembrane helix</keyword>
<feature type="compositionally biased region" description="Low complexity" evidence="1">
    <location>
        <begin position="186"/>
        <end position="210"/>
    </location>
</feature>
<keyword evidence="5" id="KW-1185">Reference proteome</keyword>
<sequence length="278" mass="28490">MSSSSPFGGRLAQAFPTLPKGETVASYETYAEAQAAVDRLAKAEFPVKELAIVGTDLTSVERITGKLTWGRVAGGGALSGAWFGLFLGLLFFIFAPSGPTLGILGAAVLIGAGFGMVFGLVSYSINRRRRDFTSVMQVLATRYAIIAEPQHVDRARNVLGVDAPAAAAAQAGGWSTGWSSREDAARSSSSAAPVADAPTAPDAPAAPAEGSGEEGRPLTYGEALDAERRAKAREAAARAAEQRAAAEQAAREAAAAEASAPADSAAEPPSGDAERPRD</sequence>
<evidence type="ECO:0000313" key="5">
    <source>
        <dbReference type="Proteomes" id="UP000831304"/>
    </source>
</evidence>
<feature type="compositionally biased region" description="Low complexity" evidence="1">
    <location>
        <begin position="237"/>
        <end position="268"/>
    </location>
</feature>
<feature type="transmembrane region" description="Helical" evidence="2">
    <location>
        <begin position="101"/>
        <end position="121"/>
    </location>
</feature>
<gene>
    <name evidence="4" type="ORF">MTP13_11500</name>
</gene>
<dbReference type="InterPro" id="IPR025889">
    <property type="entry name" value="GSP17M-like_dom"/>
</dbReference>
<evidence type="ECO:0000259" key="3">
    <source>
        <dbReference type="Pfam" id="PF11181"/>
    </source>
</evidence>
<evidence type="ECO:0000256" key="2">
    <source>
        <dbReference type="SAM" id="Phobius"/>
    </source>
</evidence>
<reference evidence="4 5" key="1">
    <citation type="submission" date="2022-03" db="EMBL/GenBank/DDBJ databases">
        <title>Agromyces sp. isolated from the gut of P. brevitarsis seulensis larvae.</title>
        <authorList>
            <person name="Won M."/>
            <person name="Kwon S.-W."/>
        </authorList>
    </citation>
    <scope>NUCLEOTIDE SEQUENCE [LARGE SCALE GENOMIC DNA]</scope>
    <source>
        <strain evidence="4 5">KACC 16215</strain>
    </source>
</reference>
<protein>
    <recommendedName>
        <fullName evidence="3">General stress protein 17M-like domain-containing protein</fullName>
    </recommendedName>
</protein>